<keyword evidence="1" id="KW-0472">Membrane</keyword>
<sequence>MWHADLVSKEVIAVLLLALGGFLIGGVYSTWKTAKVIAVALGVAAVLAVGGAVAWLAG</sequence>
<evidence type="ECO:0000313" key="3">
    <source>
        <dbReference type="Proteomes" id="UP001500689"/>
    </source>
</evidence>
<keyword evidence="1" id="KW-0812">Transmembrane</keyword>
<keyword evidence="3" id="KW-1185">Reference proteome</keyword>
<comment type="caution">
    <text evidence="2">The sequence shown here is derived from an EMBL/GenBank/DDBJ whole genome shotgun (WGS) entry which is preliminary data.</text>
</comment>
<accession>A0ABP6Y8L1</accession>
<reference evidence="3" key="1">
    <citation type="journal article" date="2019" name="Int. J. Syst. Evol. Microbiol.">
        <title>The Global Catalogue of Microorganisms (GCM) 10K type strain sequencing project: providing services to taxonomists for standard genome sequencing and annotation.</title>
        <authorList>
            <consortium name="The Broad Institute Genomics Platform"/>
            <consortium name="The Broad Institute Genome Sequencing Center for Infectious Disease"/>
            <person name="Wu L."/>
            <person name="Ma J."/>
        </authorList>
    </citation>
    <scope>NUCLEOTIDE SEQUENCE [LARGE SCALE GENOMIC DNA]</scope>
    <source>
        <strain evidence="3">JCM 16898</strain>
    </source>
</reference>
<organism evidence="2 3">
    <name type="scientific">Amycolatopsis ultiminotia</name>
    <dbReference type="NCBI Taxonomy" id="543629"/>
    <lineage>
        <taxon>Bacteria</taxon>
        <taxon>Bacillati</taxon>
        <taxon>Actinomycetota</taxon>
        <taxon>Actinomycetes</taxon>
        <taxon>Pseudonocardiales</taxon>
        <taxon>Pseudonocardiaceae</taxon>
        <taxon>Amycolatopsis</taxon>
    </lineage>
</organism>
<proteinExistence type="predicted"/>
<protein>
    <recommendedName>
        <fullName evidence="4">Major facilitator superfamily (MFS) profile domain-containing protein</fullName>
    </recommendedName>
</protein>
<keyword evidence="1" id="KW-1133">Transmembrane helix</keyword>
<gene>
    <name evidence="2" type="ORF">GCM10022222_74810</name>
</gene>
<evidence type="ECO:0000313" key="2">
    <source>
        <dbReference type="EMBL" id="GAA3579062.1"/>
    </source>
</evidence>
<feature type="transmembrane region" description="Helical" evidence="1">
    <location>
        <begin position="12"/>
        <end position="31"/>
    </location>
</feature>
<name>A0ABP6Y8L1_9PSEU</name>
<feature type="transmembrane region" description="Helical" evidence="1">
    <location>
        <begin position="37"/>
        <end position="57"/>
    </location>
</feature>
<evidence type="ECO:0000256" key="1">
    <source>
        <dbReference type="SAM" id="Phobius"/>
    </source>
</evidence>
<dbReference type="Proteomes" id="UP001500689">
    <property type="component" value="Unassembled WGS sequence"/>
</dbReference>
<evidence type="ECO:0008006" key="4">
    <source>
        <dbReference type="Google" id="ProtNLM"/>
    </source>
</evidence>
<dbReference type="EMBL" id="BAAAZN010000023">
    <property type="protein sequence ID" value="GAA3579062.1"/>
    <property type="molecule type" value="Genomic_DNA"/>
</dbReference>